<proteinExistence type="predicted"/>
<dbReference type="GO" id="GO:0008797">
    <property type="term" value="F:aspartate ammonia-lyase activity"/>
    <property type="evidence" value="ECO:0007669"/>
    <property type="project" value="TreeGrafter"/>
</dbReference>
<dbReference type="AlphaFoldDB" id="W1VWM1"/>
<dbReference type="InterPro" id="IPR051546">
    <property type="entry name" value="Aspartate_Ammonia-Lyase"/>
</dbReference>
<dbReference type="SUPFAM" id="SSF48557">
    <property type="entry name" value="L-aspartase-like"/>
    <property type="match status" value="1"/>
</dbReference>
<evidence type="ECO:0000313" key="1">
    <source>
        <dbReference type="EMBL" id="ETJ09210.1"/>
    </source>
</evidence>
<dbReference type="InterPro" id="IPR024083">
    <property type="entry name" value="Fumarase/histidase_N"/>
</dbReference>
<accession>W1VWM1</accession>
<sequence length="40" mass="4697">MSRIESDFLGEREVPDDCYYGVQTLRGEDNFHITEMPMSQ</sequence>
<name>W1VWM1_ECOLX</name>
<comment type="caution">
    <text evidence="1">The sequence shown here is derived from an EMBL/GenBank/DDBJ whole genome shotgun (WGS) entry which is preliminary data.</text>
</comment>
<protein>
    <submittedName>
        <fullName evidence="1">Lyase</fullName>
    </submittedName>
</protein>
<dbReference type="Gene3D" id="1.10.275.10">
    <property type="entry name" value="Fumarase/aspartase (N-terminal domain)"/>
    <property type="match status" value="1"/>
</dbReference>
<keyword evidence="1" id="KW-0456">Lyase</keyword>
<reference evidence="1 2" key="1">
    <citation type="submission" date="2013-12" db="EMBL/GenBank/DDBJ databases">
        <title>A Varibaculum cambriense genome reconstructed from a premature infant gut community with otherwise low bacterial novelty that shifts toward anaerobic metabolism during the third week of life.</title>
        <authorList>
            <person name="Brown C.T."/>
            <person name="Sharon I."/>
            <person name="Thomas B.C."/>
            <person name="Castelle C.J."/>
            <person name="Morowitz M.J."/>
            <person name="Banfield J.F."/>
        </authorList>
    </citation>
    <scope>NUCLEOTIDE SEQUENCE [LARGE SCALE GENOMIC DNA]</scope>
    <source>
        <strain evidence="2">DORA_A_5_14_21</strain>
    </source>
</reference>
<dbReference type="InterPro" id="IPR008948">
    <property type="entry name" value="L-Aspartase-like"/>
</dbReference>
<gene>
    <name evidence="1" type="ORF">Q609_ECAC02913G0001</name>
</gene>
<dbReference type="Proteomes" id="UP000018853">
    <property type="component" value="Unassembled WGS sequence"/>
</dbReference>
<dbReference type="PANTHER" id="PTHR42696">
    <property type="entry name" value="ASPARTATE AMMONIA-LYASE"/>
    <property type="match status" value="1"/>
</dbReference>
<dbReference type="GO" id="GO:0005829">
    <property type="term" value="C:cytosol"/>
    <property type="evidence" value="ECO:0007669"/>
    <property type="project" value="TreeGrafter"/>
</dbReference>
<dbReference type="PANTHER" id="PTHR42696:SF2">
    <property type="entry name" value="ASPARTATE AMMONIA-LYASE"/>
    <property type="match status" value="1"/>
</dbReference>
<organism evidence="1 2">
    <name type="scientific">Escherichia coli DORA_A_5_14_21</name>
    <dbReference type="NCBI Taxonomy" id="1403943"/>
    <lineage>
        <taxon>Bacteria</taxon>
        <taxon>Pseudomonadati</taxon>
        <taxon>Pseudomonadota</taxon>
        <taxon>Gammaproteobacteria</taxon>
        <taxon>Enterobacterales</taxon>
        <taxon>Enterobacteriaceae</taxon>
        <taxon>Escherichia</taxon>
    </lineage>
</organism>
<feature type="non-terminal residue" evidence="1">
    <location>
        <position position="40"/>
    </location>
</feature>
<dbReference type="EMBL" id="AZLZ01002913">
    <property type="protein sequence ID" value="ETJ09210.1"/>
    <property type="molecule type" value="Genomic_DNA"/>
</dbReference>
<dbReference type="GO" id="GO:0006531">
    <property type="term" value="P:aspartate metabolic process"/>
    <property type="evidence" value="ECO:0007669"/>
    <property type="project" value="TreeGrafter"/>
</dbReference>
<evidence type="ECO:0000313" key="2">
    <source>
        <dbReference type="Proteomes" id="UP000018853"/>
    </source>
</evidence>